<dbReference type="OrthoDB" id="536624at2759"/>
<dbReference type="InterPro" id="IPR051048">
    <property type="entry name" value="Peptidase_S8/S53_subtilisin"/>
</dbReference>
<dbReference type="EMBL" id="KQ102930">
    <property type="protein sequence ID" value="KMS93419.1"/>
    <property type="molecule type" value="Genomic_DNA"/>
</dbReference>
<evidence type="ECO:0000313" key="3">
    <source>
        <dbReference type="Proteomes" id="UP000035740"/>
    </source>
</evidence>
<reference evidence="2 3" key="1">
    <citation type="journal article" date="2014" name="Nature">
        <title>The genome of the recently domesticated crop plant sugar beet (Beta vulgaris).</title>
        <authorList>
            <person name="Dohm J.C."/>
            <person name="Minoche A.E."/>
            <person name="Holtgrawe D."/>
            <person name="Capella-Gutierrez S."/>
            <person name="Zakrzewski F."/>
            <person name="Tafer H."/>
            <person name="Rupp O."/>
            <person name="Sorensen T.R."/>
            <person name="Stracke R."/>
            <person name="Reinhardt R."/>
            <person name="Goesmann A."/>
            <person name="Kraft T."/>
            <person name="Schulz B."/>
            <person name="Stadler P.F."/>
            <person name="Schmidt T."/>
            <person name="Gabaldon T."/>
            <person name="Lehrach H."/>
            <person name="Weisshaar B."/>
            <person name="Himmelbauer H."/>
        </authorList>
    </citation>
    <scope>NUCLEOTIDE SEQUENCE [LARGE SCALE GENOMIC DNA]</scope>
    <source>
        <tissue evidence="2">Taproot</tissue>
    </source>
</reference>
<dbReference type="SUPFAM" id="SSF49785">
    <property type="entry name" value="Galactose-binding domain-like"/>
    <property type="match status" value="1"/>
</dbReference>
<evidence type="ECO:0000313" key="2">
    <source>
        <dbReference type="EMBL" id="KMS93419.1"/>
    </source>
</evidence>
<organism evidence="2 3">
    <name type="scientific">Beta vulgaris subsp. vulgaris</name>
    <name type="common">Beet</name>
    <dbReference type="NCBI Taxonomy" id="3555"/>
    <lineage>
        <taxon>Eukaryota</taxon>
        <taxon>Viridiplantae</taxon>
        <taxon>Streptophyta</taxon>
        <taxon>Embryophyta</taxon>
        <taxon>Tracheophyta</taxon>
        <taxon>Spermatophyta</taxon>
        <taxon>Magnoliopsida</taxon>
        <taxon>eudicotyledons</taxon>
        <taxon>Gunneridae</taxon>
        <taxon>Pentapetalae</taxon>
        <taxon>Caryophyllales</taxon>
        <taxon>Chenopodiaceae</taxon>
        <taxon>Betoideae</taxon>
        <taxon>Beta</taxon>
    </lineage>
</organism>
<evidence type="ECO:0000256" key="1">
    <source>
        <dbReference type="ARBA" id="ARBA00011073"/>
    </source>
</evidence>
<dbReference type="InterPro" id="IPR008979">
    <property type="entry name" value="Galactose-bd-like_sf"/>
</dbReference>
<comment type="similarity">
    <text evidence="1">Belongs to the peptidase S8 family.</text>
</comment>
<name>A0A0J8AX52_BETVV</name>
<dbReference type="PANTHER" id="PTHR43399:SF4">
    <property type="entry name" value="CELL WALL-ASSOCIATED PROTEASE"/>
    <property type="match status" value="1"/>
</dbReference>
<dbReference type="Gene3D" id="2.60.120.380">
    <property type="match status" value="1"/>
</dbReference>
<protein>
    <submittedName>
        <fullName evidence="2">Uncharacterized protein</fullName>
    </submittedName>
</protein>
<proteinExistence type="inferred from homology"/>
<dbReference type="Gramene" id="KMS93419">
    <property type="protein sequence ID" value="KMS93419"/>
    <property type="gene ID" value="BVRB_031670"/>
</dbReference>
<dbReference type="PANTHER" id="PTHR43399">
    <property type="entry name" value="SUBTILISIN-RELATED"/>
    <property type="match status" value="1"/>
</dbReference>
<gene>
    <name evidence="2" type="ORF">BVRB_031670</name>
</gene>
<dbReference type="AlphaFoldDB" id="A0A0J8AX52"/>
<keyword evidence="3" id="KW-1185">Reference proteome</keyword>
<sequence length="129" mass="14518">VIPVDNIPSFTQGFGRMQLDQVLPLEDDTDELHLFLSQDREIHTAEHHHYCFEVESSQKSFKATLVWTDPPADMDSDYLLVNNLDLVATSIESGLHWIGNSNHALLTTNTSLHAFVDSVNNVEQVLMNA</sequence>
<feature type="non-terminal residue" evidence="2">
    <location>
        <position position="1"/>
    </location>
</feature>
<accession>A0A0J8AX52</accession>
<dbReference type="Proteomes" id="UP000035740">
    <property type="component" value="Unassembled WGS sequence"/>
</dbReference>